<feature type="compositionally biased region" description="Basic and acidic residues" evidence="1">
    <location>
        <begin position="60"/>
        <end position="80"/>
    </location>
</feature>
<organism evidence="2 3">
    <name type="scientific">Macrophomina phaseolina</name>
    <dbReference type="NCBI Taxonomy" id="35725"/>
    <lineage>
        <taxon>Eukaryota</taxon>
        <taxon>Fungi</taxon>
        <taxon>Dikarya</taxon>
        <taxon>Ascomycota</taxon>
        <taxon>Pezizomycotina</taxon>
        <taxon>Dothideomycetes</taxon>
        <taxon>Dothideomycetes incertae sedis</taxon>
        <taxon>Botryosphaeriales</taxon>
        <taxon>Botryosphaeriaceae</taxon>
        <taxon>Macrophomina</taxon>
    </lineage>
</organism>
<sequence>MGASSADTSAIGREDETLDERLRWQRMRERRTDSSSSVAAAPLRWPVGARQSGPAPQLNRVRDGAPPELPDAHKEKHEPADLFPPGKKWRIVSTNLHPHWCASCNLRPVAPQIAAGWRRCGSAPAREIPVRRVSPNARASRACPAETPPNGCRPREPHKPHVPPHSTPALPLLTDGLDSAKSGAARGRYGPKPILLHRHRAPACHGLTASCSIFV</sequence>
<dbReference type="Proteomes" id="UP000774617">
    <property type="component" value="Unassembled WGS sequence"/>
</dbReference>
<accession>A0ABQ8FYA0</accession>
<evidence type="ECO:0000313" key="2">
    <source>
        <dbReference type="EMBL" id="KAH7036287.1"/>
    </source>
</evidence>
<proteinExistence type="predicted"/>
<dbReference type="EMBL" id="JAGTJR010000036">
    <property type="protein sequence ID" value="KAH7036287.1"/>
    <property type="molecule type" value="Genomic_DNA"/>
</dbReference>
<feature type="region of interest" description="Disordered" evidence="1">
    <location>
        <begin position="139"/>
        <end position="169"/>
    </location>
</feature>
<keyword evidence="3" id="KW-1185">Reference proteome</keyword>
<reference evidence="2 3" key="1">
    <citation type="journal article" date="2021" name="Nat. Commun.">
        <title>Genetic determinants of endophytism in the Arabidopsis root mycobiome.</title>
        <authorList>
            <person name="Mesny F."/>
            <person name="Miyauchi S."/>
            <person name="Thiergart T."/>
            <person name="Pickel B."/>
            <person name="Atanasova L."/>
            <person name="Karlsson M."/>
            <person name="Huettel B."/>
            <person name="Barry K.W."/>
            <person name="Haridas S."/>
            <person name="Chen C."/>
            <person name="Bauer D."/>
            <person name="Andreopoulos W."/>
            <person name="Pangilinan J."/>
            <person name="LaButti K."/>
            <person name="Riley R."/>
            <person name="Lipzen A."/>
            <person name="Clum A."/>
            <person name="Drula E."/>
            <person name="Henrissat B."/>
            <person name="Kohler A."/>
            <person name="Grigoriev I.V."/>
            <person name="Martin F.M."/>
            <person name="Hacquard S."/>
        </authorList>
    </citation>
    <scope>NUCLEOTIDE SEQUENCE [LARGE SCALE GENOMIC DNA]</scope>
    <source>
        <strain evidence="2 3">MPI-SDFR-AT-0080</strain>
    </source>
</reference>
<protein>
    <submittedName>
        <fullName evidence="2">Uncharacterized protein</fullName>
    </submittedName>
</protein>
<comment type="caution">
    <text evidence="2">The sequence shown here is derived from an EMBL/GenBank/DDBJ whole genome shotgun (WGS) entry which is preliminary data.</text>
</comment>
<name>A0ABQ8FYA0_9PEZI</name>
<gene>
    <name evidence="2" type="ORF">B0J12DRAFT_703515</name>
</gene>
<evidence type="ECO:0000313" key="3">
    <source>
        <dbReference type="Proteomes" id="UP000774617"/>
    </source>
</evidence>
<feature type="region of interest" description="Disordered" evidence="1">
    <location>
        <begin position="26"/>
        <end position="83"/>
    </location>
</feature>
<evidence type="ECO:0000256" key="1">
    <source>
        <dbReference type="SAM" id="MobiDB-lite"/>
    </source>
</evidence>